<feature type="domain" description="Major facilitator superfamily (MFS) profile" evidence="2">
    <location>
        <begin position="17"/>
        <end position="259"/>
    </location>
</feature>
<comment type="caution">
    <text evidence="3">The sequence shown here is derived from an EMBL/GenBank/DDBJ whole genome shotgun (WGS) entry which is preliminary data.</text>
</comment>
<dbReference type="InterPro" id="IPR020846">
    <property type="entry name" value="MFS_dom"/>
</dbReference>
<feature type="non-terminal residue" evidence="3">
    <location>
        <position position="259"/>
    </location>
</feature>
<dbReference type="PANTHER" id="PTHR43129">
    <property type="entry name" value="FOSMIDOMYCIN RESISTANCE PROTEIN"/>
    <property type="match status" value="1"/>
</dbReference>
<dbReference type="SUPFAM" id="SSF103473">
    <property type="entry name" value="MFS general substrate transporter"/>
    <property type="match status" value="1"/>
</dbReference>
<evidence type="ECO:0000313" key="3">
    <source>
        <dbReference type="EMBL" id="GAG17250.1"/>
    </source>
</evidence>
<sequence length="259" mass="26967">VTTIKQRGGIFSFLRGLLPLFVLAHFGHHLVTALLPPLLPFIRRDFSLSYTQAGGLLFAYSIAYGISQLPAGLAVDRLGSRILLTIGVAGVAFAGLLVGLSPNYIVMALLLVVMGLVGGGYHPSASPLVSASVKPEHRGRALGIHQIGGTASFFLAPLIAAGIANALGWRGTFIAVAIPTLSFGIIFHLLLGKTGYAGTARKKEAEASAAEPSEPGDLRRLLAFISIGIASQVLLQSTLQFTPLYAVDVLGASEEQGAA</sequence>
<feature type="transmembrane region" description="Helical" evidence="1">
    <location>
        <begin position="12"/>
        <end position="35"/>
    </location>
</feature>
<gene>
    <name evidence="3" type="ORF">S01H1_52581</name>
</gene>
<feature type="non-terminal residue" evidence="3">
    <location>
        <position position="1"/>
    </location>
</feature>
<dbReference type="EMBL" id="BARS01033994">
    <property type="protein sequence ID" value="GAG17250.1"/>
    <property type="molecule type" value="Genomic_DNA"/>
</dbReference>
<feature type="transmembrane region" description="Helical" evidence="1">
    <location>
        <begin position="173"/>
        <end position="192"/>
    </location>
</feature>
<evidence type="ECO:0000259" key="2">
    <source>
        <dbReference type="PROSITE" id="PS50850"/>
    </source>
</evidence>
<feature type="transmembrane region" description="Helical" evidence="1">
    <location>
        <begin position="78"/>
        <end position="98"/>
    </location>
</feature>
<name>X0VG16_9ZZZZ</name>
<dbReference type="Gene3D" id="1.20.1250.20">
    <property type="entry name" value="MFS general substrate transporter like domains"/>
    <property type="match status" value="1"/>
</dbReference>
<feature type="transmembrane region" description="Helical" evidence="1">
    <location>
        <begin position="104"/>
        <end position="121"/>
    </location>
</feature>
<feature type="transmembrane region" description="Helical" evidence="1">
    <location>
        <begin position="47"/>
        <end position="66"/>
    </location>
</feature>
<dbReference type="AlphaFoldDB" id="X0VG16"/>
<reference evidence="3" key="1">
    <citation type="journal article" date="2014" name="Front. Microbiol.">
        <title>High frequency of phylogenetically diverse reductive dehalogenase-homologous genes in deep subseafloor sedimentary metagenomes.</title>
        <authorList>
            <person name="Kawai M."/>
            <person name="Futagami T."/>
            <person name="Toyoda A."/>
            <person name="Takaki Y."/>
            <person name="Nishi S."/>
            <person name="Hori S."/>
            <person name="Arai W."/>
            <person name="Tsubouchi T."/>
            <person name="Morono Y."/>
            <person name="Uchiyama I."/>
            <person name="Ito T."/>
            <person name="Fujiyama A."/>
            <person name="Inagaki F."/>
            <person name="Takami H."/>
        </authorList>
    </citation>
    <scope>NUCLEOTIDE SEQUENCE</scope>
    <source>
        <strain evidence="3">Expedition CK06-06</strain>
    </source>
</reference>
<dbReference type="InterPro" id="IPR011701">
    <property type="entry name" value="MFS"/>
</dbReference>
<dbReference type="Pfam" id="PF07690">
    <property type="entry name" value="MFS_1"/>
    <property type="match status" value="1"/>
</dbReference>
<proteinExistence type="predicted"/>
<keyword evidence="1" id="KW-0812">Transmembrane</keyword>
<evidence type="ECO:0000256" key="1">
    <source>
        <dbReference type="SAM" id="Phobius"/>
    </source>
</evidence>
<dbReference type="GO" id="GO:0022857">
    <property type="term" value="F:transmembrane transporter activity"/>
    <property type="evidence" value="ECO:0007669"/>
    <property type="project" value="InterPro"/>
</dbReference>
<dbReference type="GO" id="GO:0005886">
    <property type="term" value="C:plasma membrane"/>
    <property type="evidence" value="ECO:0007669"/>
    <property type="project" value="TreeGrafter"/>
</dbReference>
<dbReference type="PROSITE" id="PS50850">
    <property type="entry name" value="MFS"/>
    <property type="match status" value="1"/>
</dbReference>
<dbReference type="PANTHER" id="PTHR43129:SF1">
    <property type="entry name" value="FOSMIDOMYCIN RESISTANCE PROTEIN"/>
    <property type="match status" value="1"/>
</dbReference>
<accession>X0VG16</accession>
<keyword evidence="1" id="KW-1133">Transmembrane helix</keyword>
<keyword evidence="1" id="KW-0472">Membrane</keyword>
<organism evidence="3">
    <name type="scientific">marine sediment metagenome</name>
    <dbReference type="NCBI Taxonomy" id="412755"/>
    <lineage>
        <taxon>unclassified sequences</taxon>
        <taxon>metagenomes</taxon>
        <taxon>ecological metagenomes</taxon>
    </lineage>
</organism>
<feature type="transmembrane region" description="Helical" evidence="1">
    <location>
        <begin position="142"/>
        <end position="167"/>
    </location>
</feature>
<protein>
    <recommendedName>
        <fullName evidence="2">Major facilitator superfamily (MFS) profile domain-containing protein</fullName>
    </recommendedName>
</protein>
<dbReference type="InterPro" id="IPR036259">
    <property type="entry name" value="MFS_trans_sf"/>
</dbReference>